<dbReference type="AlphaFoldDB" id="A0A317C8G4"/>
<proteinExistence type="predicted"/>
<dbReference type="RefSeq" id="WP_109824077.1">
    <property type="nucleotide sequence ID" value="NZ_QGKL01000038.1"/>
</dbReference>
<comment type="caution">
    <text evidence="1">The sequence shown here is derived from an EMBL/GenBank/DDBJ whole genome shotgun (WGS) entry which is preliminary data.</text>
</comment>
<dbReference type="Proteomes" id="UP000245506">
    <property type="component" value="Unassembled WGS sequence"/>
</dbReference>
<gene>
    <name evidence="1" type="ORF">DKT75_14070</name>
</gene>
<dbReference type="EMBL" id="QGKL01000038">
    <property type="protein sequence ID" value="PWQ94874.1"/>
    <property type="molecule type" value="Genomic_DNA"/>
</dbReference>
<organism evidence="1 2">
    <name type="scientific">Leucothrix arctica</name>
    <dbReference type="NCBI Taxonomy" id="1481894"/>
    <lineage>
        <taxon>Bacteria</taxon>
        <taxon>Pseudomonadati</taxon>
        <taxon>Pseudomonadota</taxon>
        <taxon>Gammaproteobacteria</taxon>
        <taxon>Thiotrichales</taxon>
        <taxon>Thiotrichaceae</taxon>
        <taxon>Leucothrix</taxon>
    </lineage>
</organism>
<name>A0A317C8G4_9GAMM</name>
<reference evidence="1 2" key="1">
    <citation type="submission" date="2018-05" db="EMBL/GenBank/DDBJ databases">
        <title>Leucothrix arctica sp. nov., isolated from Arctic seawater.</title>
        <authorList>
            <person name="Choi A."/>
            <person name="Baek K."/>
        </authorList>
    </citation>
    <scope>NUCLEOTIDE SEQUENCE [LARGE SCALE GENOMIC DNA]</scope>
    <source>
        <strain evidence="1 2">IMCC9719</strain>
    </source>
</reference>
<sequence length="225" mass="25243">MRNQWYKVVWNLPFDELREGLLSNAYSESEGQGFFIDTAFPQGCITGRYATKKIVTEQSLSPQGFLSDYERFIYATYHFEINTSNKLSLLVYDSPRGVSELGSALADVTSQRVTFYDAKVDLKSWVSQLKSKLSDFSLRRVDAVQVGFGESASATVTLRGGGDLISILESRSDGGKITKVEFTFRSDKGLHKATINNRCGFFCSDKYGEEYLKPILLEQLCLLLA</sequence>
<keyword evidence="2" id="KW-1185">Reference proteome</keyword>
<accession>A0A317C8G4</accession>
<protein>
    <submittedName>
        <fullName evidence="1">Uncharacterized protein</fullName>
    </submittedName>
</protein>
<evidence type="ECO:0000313" key="2">
    <source>
        <dbReference type="Proteomes" id="UP000245506"/>
    </source>
</evidence>
<evidence type="ECO:0000313" key="1">
    <source>
        <dbReference type="EMBL" id="PWQ94874.1"/>
    </source>
</evidence>